<dbReference type="PIRSF" id="PIRSF005859">
    <property type="entry name" value="PBR"/>
    <property type="match status" value="1"/>
</dbReference>
<dbReference type="CDD" id="cd15904">
    <property type="entry name" value="TSPO_MBR"/>
    <property type="match status" value="1"/>
</dbReference>
<dbReference type="InterPro" id="IPR004307">
    <property type="entry name" value="TspO_MBR"/>
</dbReference>
<feature type="transmembrane region" description="Helical" evidence="6">
    <location>
        <begin position="123"/>
        <end position="144"/>
    </location>
</feature>
<feature type="transmembrane region" description="Helical" evidence="6">
    <location>
        <begin position="96"/>
        <end position="116"/>
    </location>
</feature>
<comment type="subcellular location">
    <subcellularLocation>
        <location evidence="1">Membrane</location>
        <topology evidence="1">Multi-pass membrane protein</topology>
    </subcellularLocation>
</comment>
<comment type="similarity">
    <text evidence="2">Belongs to the TspO/BZRP family.</text>
</comment>
<feature type="transmembrane region" description="Helical" evidence="6">
    <location>
        <begin position="68"/>
        <end position="90"/>
    </location>
</feature>
<dbReference type="Proteomes" id="UP001157914">
    <property type="component" value="Unassembled WGS sequence"/>
</dbReference>
<keyword evidence="3 6" id="KW-0812">Transmembrane</keyword>
<dbReference type="PANTHER" id="PTHR10057">
    <property type="entry name" value="PERIPHERAL-TYPE BENZODIAZEPINE RECEPTOR"/>
    <property type="match status" value="1"/>
</dbReference>
<comment type="caution">
    <text evidence="7">The sequence shown here is derived from an EMBL/GenBank/DDBJ whole genome shotgun (WGS) entry which is preliminary data.</text>
</comment>
<evidence type="ECO:0000256" key="4">
    <source>
        <dbReference type="ARBA" id="ARBA00022989"/>
    </source>
</evidence>
<sequence length="150" mass="16587">MIAAVTFAGLVLAAAATGAIFKPGPWYEELQKPSWTPPNWMFPVVWTCLYIMIGYAGWIIWTNTGQVTAALVFWGLQLVLNGFWSWLFFGLRRMDLALVDVVLLWAAIAGFILAAWPVSTLAALLFLPYLAWVTTAGLLNLTVIRLNPAV</sequence>
<reference evidence="7 8" key="1">
    <citation type="submission" date="2017-05" db="EMBL/GenBank/DDBJ databases">
        <authorList>
            <person name="Varghese N."/>
            <person name="Submissions S."/>
        </authorList>
    </citation>
    <scope>NUCLEOTIDE SEQUENCE [LARGE SCALE GENOMIC DNA]</scope>
    <source>
        <strain evidence="7 8">DSM 15949</strain>
    </source>
</reference>
<evidence type="ECO:0000256" key="2">
    <source>
        <dbReference type="ARBA" id="ARBA00007524"/>
    </source>
</evidence>
<evidence type="ECO:0000313" key="8">
    <source>
        <dbReference type="Proteomes" id="UP001157914"/>
    </source>
</evidence>
<evidence type="ECO:0000313" key="7">
    <source>
        <dbReference type="EMBL" id="SMP36125.1"/>
    </source>
</evidence>
<dbReference type="InterPro" id="IPR038330">
    <property type="entry name" value="TspO/MBR-related_sf"/>
</dbReference>
<gene>
    <name evidence="7" type="ORF">SAMN06265374_4119</name>
</gene>
<evidence type="ECO:0000256" key="3">
    <source>
        <dbReference type="ARBA" id="ARBA00022692"/>
    </source>
</evidence>
<dbReference type="Gene3D" id="1.20.1260.100">
    <property type="entry name" value="TspO/MBR protein"/>
    <property type="match status" value="1"/>
</dbReference>
<dbReference type="EMBL" id="FXTT01000007">
    <property type="protein sequence ID" value="SMP36125.1"/>
    <property type="molecule type" value="Genomic_DNA"/>
</dbReference>
<dbReference type="PANTHER" id="PTHR10057:SF0">
    <property type="entry name" value="TRANSLOCATOR PROTEIN"/>
    <property type="match status" value="1"/>
</dbReference>
<proteinExistence type="inferred from homology"/>
<keyword evidence="5 6" id="KW-0472">Membrane</keyword>
<accession>A0ABY1PN14</accession>
<keyword evidence="4 6" id="KW-1133">Transmembrane helix</keyword>
<name>A0ABY1PN14_9HYPH</name>
<protein>
    <submittedName>
        <fullName evidence="7">TspO and MBR related proteins</fullName>
    </submittedName>
</protein>
<keyword evidence="8" id="KW-1185">Reference proteome</keyword>
<evidence type="ECO:0000256" key="6">
    <source>
        <dbReference type="SAM" id="Phobius"/>
    </source>
</evidence>
<dbReference type="Pfam" id="PF03073">
    <property type="entry name" value="TspO_MBR"/>
    <property type="match status" value="1"/>
</dbReference>
<evidence type="ECO:0000256" key="1">
    <source>
        <dbReference type="ARBA" id="ARBA00004141"/>
    </source>
</evidence>
<evidence type="ECO:0000256" key="5">
    <source>
        <dbReference type="ARBA" id="ARBA00023136"/>
    </source>
</evidence>
<organism evidence="7 8">
    <name type="scientific">Roseibium denhamense</name>
    <dbReference type="NCBI Taxonomy" id="76305"/>
    <lineage>
        <taxon>Bacteria</taxon>
        <taxon>Pseudomonadati</taxon>
        <taxon>Pseudomonadota</taxon>
        <taxon>Alphaproteobacteria</taxon>
        <taxon>Hyphomicrobiales</taxon>
        <taxon>Stappiaceae</taxon>
        <taxon>Roseibium</taxon>
    </lineage>
</organism>
<feature type="transmembrane region" description="Helical" evidence="6">
    <location>
        <begin position="42"/>
        <end position="61"/>
    </location>
</feature>